<dbReference type="Proteomes" id="UP000814010">
    <property type="component" value="Unassembled WGS sequence"/>
</dbReference>
<comment type="catalytic activity">
    <reaction evidence="5">
        <text>O-acetyl-L-serine + hydrogen sulfide = L-cysteine + acetate</text>
        <dbReference type="Rhea" id="RHEA:14829"/>
        <dbReference type="ChEBI" id="CHEBI:29919"/>
        <dbReference type="ChEBI" id="CHEBI:30089"/>
        <dbReference type="ChEBI" id="CHEBI:35235"/>
        <dbReference type="ChEBI" id="CHEBI:58340"/>
        <dbReference type="EC" id="2.5.1.47"/>
    </reaction>
</comment>
<evidence type="ECO:0000256" key="4">
    <source>
        <dbReference type="ARBA" id="ARBA00022898"/>
    </source>
</evidence>
<evidence type="ECO:0000256" key="1">
    <source>
        <dbReference type="ARBA" id="ARBA00001933"/>
    </source>
</evidence>
<dbReference type="PANTHER" id="PTHR10314">
    <property type="entry name" value="CYSTATHIONINE BETA-SYNTHASE"/>
    <property type="match status" value="1"/>
</dbReference>
<accession>A0A9Q4A9N9</accession>
<dbReference type="SUPFAM" id="SSF53686">
    <property type="entry name" value="Tryptophan synthase beta subunit-like PLP-dependent enzymes"/>
    <property type="match status" value="1"/>
</dbReference>
<dbReference type="RefSeq" id="WP_236454216.1">
    <property type="nucleotide sequence ID" value="NZ_WKAE01000461.1"/>
</dbReference>
<organism evidence="7 8">
    <name type="scientific">Pseudomonas syringae</name>
    <dbReference type="NCBI Taxonomy" id="317"/>
    <lineage>
        <taxon>Bacteria</taxon>
        <taxon>Pseudomonadati</taxon>
        <taxon>Pseudomonadota</taxon>
        <taxon>Gammaproteobacteria</taxon>
        <taxon>Pseudomonadales</taxon>
        <taxon>Pseudomonadaceae</taxon>
        <taxon>Pseudomonas</taxon>
    </lineage>
</organism>
<reference evidence="7" key="1">
    <citation type="submission" date="2019-11" db="EMBL/GenBank/DDBJ databases">
        <title>Epiphytic Pseudomonas syringae from cherry orchards.</title>
        <authorList>
            <person name="Hulin M.T."/>
        </authorList>
    </citation>
    <scope>NUCLEOTIDE SEQUENCE</scope>
    <source>
        <strain evidence="7">PA-2-5E</strain>
    </source>
</reference>
<feature type="non-terminal residue" evidence="7">
    <location>
        <position position="146"/>
    </location>
</feature>
<sequence length="146" mass="15790">MHTASEYQSLCEIVHDQAFLKVTGLGLDFFLKMESLNPAGSIKLKTAVGLINDVQARGLLGPETILIESSSGNLGVALAMICAERGIAFTCVVDPNSSSHNIRMMRSYGAEVIQVETPDANGGFLGTRIELIRHKVAGDPRYVWLN</sequence>
<dbReference type="InterPro" id="IPR050214">
    <property type="entry name" value="Cys_Synth/Cystath_Beta-Synth"/>
</dbReference>
<proteinExistence type="predicted"/>
<dbReference type="EMBL" id="WKAE01000461">
    <property type="protein sequence ID" value="MCF5632477.1"/>
    <property type="molecule type" value="Genomic_DNA"/>
</dbReference>
<name>A0A9Q4A9N9_PSESX</name>
<evidence type="ECO:0000259" key="6">
    <source>
        <dbReference type="Pfam" id="PF00291"/>
    </source>
</evidence>
<dbReference type="AlphaFoldDB" id="A0A9Q4A9N9"/>
<evidence type="ECO:0000256" key="3">
    <source>
        <dbReference type="ARBA" id="ARBA00012681"/>
    </source>
</evidence>
<dbReference type="GO" id="GO:0004124">
    <property type="term" value="F:cysteine synthase activity"/>
    <property type="evidence" value="ECO:0007669"/>
    <property type="project" value="UniProtKB-EC"/>
</dbReference>
<protein>
    <recommendedName>
        <fullName evidence="3">cysteine synthase</fullName>
        <ecNumber evidence="3">2.5.1.47</ecNumber>
    </recommendedName>
</protein>
<keyword evidence="4" id="KW-0663">Pyridoxal phosphate</keyword>
<evidence type="ECO:0000313" key="7">
    <source>
        <dbReference type="EMBL" id="MCF5632477.1"/>
    </source>
</evidence>
<comment type="caution">
    <text evidence="7">The sequence shown here is derived from an EMBL/GenBank/DDBJ whole genome shotgun (WGS) entry which is preliminary data.</text>
</comment>
<evidence type="ECO:0000313" key="8">
    <source>
        <dbReference type="Proteomes" id="UP000814010"/>
    </source>
</evidence>
<dbReference type="Gene3D" id="3.40.50.1100">
    <property type="match status" value="1"/>
</dbReference>
<dbReference type="InterPro" id="IPR036052">
    <property type="entry name" value="TrpB-like_PALP_sf"/>
</dbReference>
<evidence type="ECO:0000256" key="2">
    <source>
        <dbReference type="ARBA" id="ARBA00004962"/>
    </source>
</evidence>
<gene>
    <name evidence="7" type="ORF">GIV53_25015</name>
</gene>
<comment type="cofactor">
    <cofactor evidence="1">
        <name>pyridoxal 5'-phosphate</name>
        <dbReference type="ChEBI" id="CHEBI:597326"/>
    </cofactor>
</comment>
<comment type="pathway">
    <text evidence="2">Amino-acid biosynthesis; L-cysteine biosynthesis; L-cysteine from L-serine: step 2/2.</text>
</comment>
<feature type="domain" description="Tryptophan synthase beta chain-like PALP" evidence="6">
    <location>
        <begin position="24"/>
        <end position="131"/>
    </location>
</feature>
<dbReference type="InterPro" id="IPR001926">
    <property type="entry name" value="TrpB-like_PALP"/>
</dbReference>
<dbReference type="Pfam" id="PF00291">
    <property type="entry name" value="PALP"/>
    <property type="match status" value="1"/>
</dbReference>
<dbReference type="EC" id="2.5.1.47" evidence="3"/>
<evidence type="ECO:0000256" key="5">
    <source>
        <dbReference type="ARBA" id="ARBA00047931"/>
    </source>
</evidence>